<comment type="caution">
    <text evidence="3">The sequence shown here is derived from an EMBL/GenBank/DDBJ whole genome shotgun (WGS) entry which is preliminary data.</text>
</comment>
<proteinExistence type="predicted"/>
<dbReference type="Proteomes" id="UP000006786">
    <property type="component" value="Unassembled WGS sequence"/>
</dbReference>
<gene>
    <name evidence="3" type="ORF">NA2_17881</name>
</gene>
<keyword evidence="1" id="KW-0472">Membrane</keyword>
<dbReference type="PATRIC" id="fig|391937.3.peg.3673"/>
<evidence type="ECO:0000256" key="1">
    <source>
        <dbReference type="SAM" id="Phobius"/>
    </source>
</evidence>
<keyword evidence="1" id="KW-1133">Transmembrane helix</keyword>
<dbReference type="EMBL" id="AMRM01000024">
    <property type="protein sequence ID" value="EKF17407.1"/>
    <property type="molecule type" value="Genomic_DNA"/>
</dbReference>
<dbReference type="Pfam" id="PF13127">
    <property type="entry name" value="DUF3955"/>
    <property type="match status" value="1"/>
</dbReference>
<protein>
    <recommendedName>
        <fullName evidence="2">DUF3955 domain-containing protein</fullName>
    </recommendedName>
</protein>
<dbReference type="AlphaFoldDB" id="K2MJP9"/>
<feature type="domain" description="DUF3955" evidence="2">
    <location>
        <begin position="8"/>
        <end position="53"/>
    </location>
</feature>
<keyword evidence="1" id="KW-0812">Transmembrane</keyword>
<dbReference type="RefSeq" id="WP_008598524.1">
    <property type="nucleotide sequence ID" value="NZ_AMRM01000024.1"/>
</dbReference>
<organism evidence="3 4">
    <name type="scientific">Nitratireductor pacificus pht-3B</name>
    <dbReference type="NCBI Taxonomy" id="391937"/>
    <lineage>
        <taxon>Bacteria</taxon>
        <taxon>Pseudomonadati</taxon>
        <taxon>Pseudomonadota</taxon>
        <taxon>Alphaproteobacteria</taxon>
        <taxon>Hyphomicrobiales</taxon>
        <taxon>Phyllobacteriaceae</taxon>
        <taxon>Nitratireductor</taxon>
    </lineage>
</organism>
<evidence type="ECO:0000259" key="2">
    <source>
        <dbReference type="Pfam" id="PF13127"/>
    </source>
</evidence>
<feature type="transmembrane region" description="Helical" evidence="1">
    <location>
        <begin position="39"/>
        <end position="65"/>
    </location>
</feature>
<sequence>MKFFFFCGLCLLAVGVFCLIAAGWIGSSVDPDGMLHEPFALIAIGAISTVLGATCGALGLGIVAWRRIRAS</sequence>
<name>K2MJP9_9HYPH</name>
<dbReference type="OrthoDB" id="8117507at2"/>
<dbReference type="InterPro" id="IPR025016">
    <property type="entry name" value="DUF3955"/>
</dbReference>
<evidence type="ECO:0000313" key="3">
    <source>
        <dbReference type="EMBL" id="EKF17407.1"/>
    </source>
</evidence>
<keyword evidence="4" id="KW-1185">Reference proteome</keyword>
<accession>K2MJP9</accession>
<reference evidence="3 4" key="1">
    <citation type="journal article" date="2012" name="J. Bacteriol.">
        <title>Genome Sequence of Nitratireductor pacificus Type Strain pht-3B.</title>
        <authorList>
            <person name="Lai Q."/>
            <person name="Li G."/>
            <person name="Shao Z."/>
        </authorList>
    </citation>
    <scope>NUCLEOTIDE SEQUENCE [LARGE SCALE GENOMIC DNA]</scope>
    <source>
        <strain evidence="4">pht-3B</strain>
    </source>
</reference>
<evidence type="ECO:0000313" key="4">
    <source>
        <dbReference type="Proteomes" id="UP000006786"/>
    </source>
</evidence>